<accession>A0A6J7WNE5</accession>
<proteinExistence type="predicted"/>
<keyword evidence="1" id="KW-0175">Coiled coil</keyword>
<name>A0A6J7WNE5_9CAUD</name>
<evidence type="ECO:0000313" key="2">
    <source>
        <dbReference type="EMBL" id="CAB5218348.1"/>
    </source>
</evidence>
<reference evidence="2" key="1">
    <citation type="submission" date="2020-05" db="EMBL/GenBank/DDBJ databases">
        <authorList>
            <person name="Chiriac C."/>
            <person name="Salcher M."/>
            <person name="Ghai R."/>
            <person name="Kavagutti S V."/>
        </authorList>
    </citation>
    <scope>NUCLEOTIDE SEQUENCE</scope>
</reference>
<feature type="coiled-coil region" evidence="1">
    <location>
        <begin position="115"/>
        <end position="149"/>
    </location>
</feature>
<evidence type="ECO:0000256" key="1">
    <source>
        <dbReference type="SAM" id="Coils"/>
    </source>
</evidence>
<sequence>MNKATKVLNEVKTLLGLEIKLAQMKLQDGVTVLEAESFEAGYSVGKVTPEGIVPARVGEHILEDGRVLVIEQEGVIKEIKDAQTEQPAPEMEVEVEASEEVSQPTAKKIIETISKESFFSEIEALKKENLELKEQLLKLSEVKEETTEAVVENNEPAAEPIAFNPENKQPVNFVKYGNKRPKGIMDSVLSKIAN</sequence>
<protein>
    <submittedName>
        <fullName evidence="2">Uncharacterized protein</fullName>
    </submittedName>
</protein>
<gene>
    <name evidence="2" type="ORF">UFOVP211_6</name>
</gene>
<organism evidence="2">
    <name type="scientific">uncultured Caudovirales phage</name>
    <dbReference type="NCBI Taxonomy" id="2100421"/>
    <lineage>
        <taxon>Viruses</taxon>
        <taxon>Duplodnaviria</taxon>
        <taxon>Heunggongvirae</taxon>
        <taxon>Uroviricota</taxon>
        <taxon>Caudoviricetes</taxon>
        <taxon>Peduoviridae</taxon>
        <taxon>Maltschvirus</taxon>
        <taxon>Maltschvirus maltsch</taxon>
    </lineage>
</organism>
<dbReference type="EMBL" id="LR798262">
    <property type="protein sequence ID" value="CAB5218348.1"/>
    <property type="molecule type" value="Genomic_DNA"/>
</dbReference>